<dbReference type="Gene3D" id="2.20.28.30">
    <property type="entry name" value="RNA polymerase ii, chain L"/>
    <property type="match status" value="1"/>
</dbReference>
<reference evidence="3" key="1">
    <citation type="submission" date="2016-10" db="EMBL/GenBank/DDBJ databases">
        <authorList>
            <person name="Varghese N."/>
            <person name="Submissions S."/>
        </authorList>
    </citation>
    <scope>NUCLEOTIDE SEQUENCE [LARGE SCALE GENOMIC DNA]</scope>
    <source>
        <strain evidence="3">CGMCC 1.7738</strain>
    </source>
</reference>
<name>A0A1I4F5E1_9EURY</name>
<organism evidence="2 3">
    <name type="scientific">Halogranum rubrum</name>
    <dbReference type="NCBI Taxonomy" id="553466"/>
    <lineage>
        <taxon>Archaea</taxon>
        <taxon>Methanobacteriati</taxon>
        <taxon>Methanobacteriota</taxon>
        <taxon>Stenosarchaea group</taxon>
        <taxon>Halobacteria</taxon>
        <taxon>Halobacteriales</taxon>
        <taxon>Haloferacaceae</taxon>
    </lineage>
</organism>
<sequence>MGLLSAVTSRLELTRPDEPSRKYTSEESFAYECGRCETTFERPKSRMTRIRCPDCGSCDVYAADDA</sequence>
<feature type="region of interest" description="Disordered" evidence="1">
    <location>
        <begin position="1"/>
        <end position="20"/>
    </location>
</feature>
<evidence type="ECO:0000313" key="2">
    <source>
        <dbReference type="EMBL" id="SFL11621.1"/>
    </source>
</evidence>
<dbReference type="Proteomes" id="UP000199607">
    <property type="component" value="Unassembled WGS sequence"/>
</dbReference>
<dbReference type="AlphaFoldDB" id="A0A1I4F5E1"/>
<dbReference type="RefSeq" id="WP_009374695.1">
    <property type="nucleotide sequence ID" value="NZ_FOTC01000002.1"/>
</dbReference>
<evidence type="ECO:0000256" key="1">
    <source>
        <dbReference type="SAM" id="MobiDB-lite"/>
    </source>
</evidence>
<gene>
    <name evidence="2" type="ORF">SAMN04487950_2551</name>
</gene>
<protein>
    <submittedName>
        <fullName evidence="2">Uncharacterized protein</fullName>
    </submittedName>
</protein>
<keyword evidence="3" id="KW-1185">Reference proteome</keyword>
<proteinExistence type="predicted"/>
<dbReference type="EMBL" id="FOTC01000002">
    <property type="protein sequence ID" value="SFL11621.1"/>
    <property type="molecule type" value="Genomic_DNA"/>
</dbReference>
<accession>A0A1I4F5E1</accession>
<evidence type="ECO:0000313" key="3">
    <source>
        <dbReference type="Proteomes" id="UP000199607"/>
    </source>
</evidence>